<accession>E0STW4</accession>
<gene>
    <name evidence="3" type="ordered locus">Igag_0914</name>
</gene>
<dbReference type="GO" id="GO:0051607">
    <property type="term" value="P:defense response to virus"/>
    <property type="evidence" value="ECO:0007669"/>
    <property type="project" value="UniProtKB-KW"/>
</dbReference>
<dbReference type="Proteomes" id="UP000001304">
    <property type="component" value="Chromosome"/>
</dbReference>
<comment type="function">
    <text evidence="2">CRISPR (clustered regularly interspaced short palindromic repeat) is an adaptive immune system that provides protection against mobile genetic elements (viruses, transposable elements and conjugative plasmids). CRISPR clusters contain spacers, sequences complementary to antecedent mobile elements, and target invading nucleic acids. CRISPR clusters are transcribed and processed into CRISPR RNA (crRNA).</text>
</comment>
<dbReference type="BioCyc" id="IAGG583356:GHAH-897-MONOMER"/>
<dbReference type="InterPro" id="IPR010154">
    <property type="entry name" value="CRISPR-assoc_Cas7/Cst2/DevR"/>
</dbReference>
<dbReference type="KEGG" id="iag:Igag_0914"/>
<keyword evidence="1" id="KW-0051">Antiviral defense</keyword>
<dbReference type="PANTHER" id="PTHR37459">
    <property type="match status" value="1"/>
</dbReference>
<evidence type="ECO:0000313" key="3">
    <source>
        <dbReference type="EMBL" id="ADM27730.1"/>
    </source>
</evidence>
<organism evidence="3 4">
    <name type="scientific">Ignisphaera aggregans (strain DSM 17230 / JCM 13409 / AQ1.S1)</name>
    <dbReference type="NCBI Taxonomy" id="583356"/>
    <lineage>
        <taxon>Archaea</taxon>
        <taxon>Thermoproteota</taxon>
        <taxon>Thermoprotei</taxon>
        <taxon>Desulfurococcales</taxon>
        <taxon>Desulfurococcaceae</taxon>
        <taxon>Ignisphaera</taxon>
    </lineage>
</organism>
<sequence>MTTPNLKLYVLARVELQLSSLNASGAIGNYTKLQEGYVIVNTSRGPLHVPVPVITGNALKNWHARAMAETYVSLGGKKIHESHFADMYRLSLKRLGSEGEQKSKLSEAGLVNECSICDVHGYLIAEAGVQLKRESLIKFSFAVPVEEEVKQVTEQYLQLKFAITHNRVTADPKEMMLFKREYGSTVFGWETILDVASIGRSQFERNSSSNSWLGKPLLTKDGNKIAFDEITLRAKAAILAFVALLSGHLGANTSRALPLSKVVDLVVIRSNGSIPVPLHPFYEDYAKDLLSLVKSPLGNRIQKVYCLKYGKAYAELQNERSKLVEFDTYYGLLDAVAKDVEEALKPSQAS</sequence>
<keyword evidence="4" id="KW-1185">Reference proteome</keyword>
<proteinExistence type="predicted"/>
<reference evidence="3 4" key="1">
    <citation type="journal article" date="2010" name="Stand. Genomic Sci.">
        <title>Complete genome sequence of Ignisphaera aggregans type strain (AQ1.S1).</title>
        <authorList>
            <person name="Goker M."/>
            <person name="Held B."/>
            <person name="Lapidus A."/>
            <person name="Nolan M."/>
            <person name="Spring S."/>
            <person name="Yasawong M."/>
            <person name="Lucas S."/>
            <person name="Glavina Del Rio T."/>
            <person name="Tice H."/>
            <person name="Cheng J.F."/>
            <person name="Goodwin L."/>
            <person name="Tapia R."/>
            <person name="Pitluck S."/>
            <person name="Liolios K."/>
            <person name="Ivanova N."/>
            <person name="Mavromatis K."/>
            <person name="Mikhailova N."/>
            <person name="Pati A."/>
            <person name="Chen A."/>
            <person name="Palaniappan K."/>
            <person name="Brambilla E."/>
            <person name="Land M."/>
            <person name="Hauser L."/>
            <person name="Chang Y.J."/>
            <person name="Jeffries C.D."/>
            <person name="Brettin T."/>
            <person name="Detter J.C."/>
            <person name="Han C."/>
            <person name="Rohde M."/>
            <person name="Sikorski J."/>
            <person name="Woyke T."/>
            <person name="Bristow J."/>
            <person name="Eisen J.A."/>
            <person name="Markowitz V."/>
            <person name="Hugenholtz P."/>
            <person name="Kyrpides N.C."/>
            <person name="Klenk H.P."/>
        </authorList>
    </citation>
    <scope>NUCLEOTIDE SEQUENCE [LARGE SCALE GENOMIC DNA]</scope>
    <source>
        <strain evidence="4">DSM 17230 / JCM 13409 / AQ1.S1</strain>
    </source>
</reference>
<dbReference type="HOGENOM" id="CLU_054331_1_0_2"/>
<evidence type="ECO:0000313" key="4">
    <source>
        <dbReference type="Proteomes" id="UP000001304"/>
    </source>
</evidence>
<evidence type="ECO:0000256" key="2">
    <source>
        <dbReference type="ARBA" id="ARBA00025626"/>
    </source>
</evidence>
<dbReference type="AlphaFoldDB" id="E0STW4"/>
<dbReference type="Pfam" id="PF01905">
    <property type="entry name" value="DevR"/>
    <property type="match status" value="1"/>
</dbReference>
<protein>
    <submittedName>
        <fullName evidence="3">CRISPR-associated autoregulator, DevR family</fullName>
    </submittedName>
</protein>
<dbReference type="NCBIfam" id="TIGR01875">
    <property type="entry name" value="cas_MJ0381"/>
    <property type="match status" value="1"/>
</dbReference>
<dbReference type="PANTHER" id="PTHR37459:SF1">
    <property type="entry name" value="CRISPR-ASSOCIATED PROTEIN CAS7_CST2_DEVR"/>
    <property type="match status" value="1"/>
</dbReference>
<dbReference type="InterPro" id="IPR052681">
    <property type="entry name" value="CRISPR-Cas7/Cst2/DevR"/>
</dbReference>
<evidence type="ECO:0000256" key="1">
    <source>
        <dbReference type="ARBA" id="ARBA00023118"/>
    </source>
</evidence>
<dbReference type="STRING" id="583356.Igag_0914"/>
<name>E0STW4_IGNAA</name>
<dbReference type="EMBL" id="CP002098">
    <property type="protein sequence ID" value="ADM27730.1"/>
    <property type="molecule type" value="Genomic_DNA"/>
</dbReference>